<sequence length="97" mass="11654">RLFDKETAKNIFLKRKNLNYSFVLKPPKNYYKKKLIWGFVPKNWDVVARLNKNTIWGPGVNEKINENEQRGVYCIARRRRNRVTSTLRGYCTGYFCF</sequence>
<reference evidence="1 2" key="1">
    <citation type="journal article" date="2015" name="Sci. Rep.">
        <title>The power of single molecule real-time sequencing technology in the de novo assembly of a eukaryotic genome.</title>
        <authorList>
            <person name="Sakai H."/>
            <person name="Naito K."/>
            <person name="Ogiso-Tanaka E."/>
            <person name="Takahashi Y."/>
            <person name="Iseki K."/>
            <person name="Muto C."/>
            <person name="Satou K."/>
            <person name="Teruya K."/>
            <person name="Shiroma A."/>
            <person name="Shimoji M."/>
            <person name="Hirano T."/>
            <person name="Itoh T."/>
            <person name="Kaga A."/>
            <person name="Tomooka N."/>
        </authorList>
    </citation>
    <scope>NUCLEOTIDE SEQUENCE [LARGE SCALE GENOMIC DNA]</scope>
    <source>
        <strain evidence="2">cv. Shumari</strain>
    </source>
</reference>
<name>A0A0S3SZ99_PHAAN</name>
<dbReference type="Proteomes" id="UP000291084">
    <property type="component" value="Chromosome 9"/>
</dbReference>
<dbReference type="EMBL" id="AP015042">
    <property type="protein sequence ID" value="BAT98002.1"/>
    <property type="molecule type" value="Genomic_DNA"/>
</dbReference>
<gene>
    <name evidence="1" type="primary">Vigan.09G160200</name>
    <name evidence="1" type="ORF">VIGAN_09160200</name>
</gene>
<accession>A0A0S3SZ99</accession>
<protein>
    <submittedName>
        <fullName evidence="1">Uncharacterized protein</fullName>
    </submittedName>
</protein>
<keyword evidence="2" id="KW-1185">Reference proteome</keyword>
<dbReference type="AlphaFoldDB" id="A0A0S3SZ99"/>
<proteinExistence type="predicted"/>
<feature type="non-terminal residue" evidence="1">
    <location>
        <position position="1"/>
    </location>
</feature>
<organism evidence="1 2">
    <name type="scientific">Vigna angularis var. angularis</name>
    <dbReference type="NCBI Taxonomy" id="157739"/>
    <lineage>
        <taxon>Eukaryota</taxon>
        <taxon>Viridiplantae</taxon>
        <taxon>Streptophyta</taxon>
        <taxon>Embryophyta</taxon>
        <taxon>Tracheophyta</taxon>
        <taxon>Spermatophyta</taxon>
        <taxon>Magnoliopsida</taxon>
        <taxon>eudicotyledons</taxon>
        <taxon>Gunneridae</taxon>
        <taxon>Pentapetalae</taxon>
        <taxon>rosids</taxon>
        <taxon>fabids</taxon>
        <taxon>Fabales</taxon>
        <taxon>Fabaceae</taxon>
        <taxon>Papilionoideae</taxon>
        <taxon>50 kb inversion clade</taxon>
        <taxon>NPAAA clade</taxon>
        <taxon>indigoferoid/millettioid clade</taxon>
        <taxon>Phaseoleae</taxon>
        <taxon>Vigna</taxon>
    </lineage>
</organism>
<evidence type="ECO:0000313" key="2">
    <source>
        <dbReference type="Proteomes" id="UP000291084"/>
    </source>
</evidence>
<evidence type="ECO:0000313" key="1">
    <source>
        <dbReference type="EMBL" id="BAT98002.1"/>
    </source>
</evidence>